<feature type="region of interest" description="Disordered" evidence="1">
    <location>
        <begin position="408"/>
        <end position="428"/>
    </location>
</feature>
<feature type="transmembrane region" description="Helical" evidence="2">
    <location>
        <begin position="1160"/>
        <end position="1186"/>
    </location>
</feature>
<reference evidence="6" key="2">
    <citation type="submission" date="2023-11" db="UniProtKB">
        <authorList>
            <consortium name="WormBaseParasite"/>
        </authorList>
    </citation>
    <scope>IDENTIFICATION</scope>
</reference>
<feature type="signal peptide" evidence="3">
    <location>
        <begin position="1"/>
        <end position="27"/>
    </location>
</feature>
<evidence type="ECO:0000313" key="5">
    <source>
        <dbReference type="Proteomes" id="UP000050795"/>
    </source>
</evidence>
<evidence type="ECO:0000256" key="3">
    <source>
        <dbReference type="SAM" id="SignalP"/>
    </source>
</evidence>
<evidence type="ECO:0000259" key="4">
    <source>
        <dbReference type="Pfam" id="PF19006"/>
    </source>
</evidence>
<name>A0AA85JP50_TRIRE</name>
<organism evidence="5 6">
    <name type="scientific">Trichobilharzia regenti</name>
    <name type="common">Nasal bird schistosome</name>
    <dbReference type="NCBI Taxonomy" id="157069"/>
    <lineage>
        <taxon>Eukaryota</taxon>
        <taxon>Metazoa</taxon>
        <taxon>Spiralia</taxon>
        <taxon>Lophotrochozoa</taxon>
        <taxon>Platyhelminthes</taxon>
        <taxon>Trematoda</taxon>
        <taxon>Digenea</taxon>
        <taxon>Strigeidida</taxon>
        <taxon>Schistosomatoidea</taxon>
        <taxon>Schistosomatidae</taxon>
        <taxon>Trichobilharzia</taxon>
    </lineage>
</organism>
<evidence type="ECO:0000256" key="1">
    <source>
        <dbReference type="SAM" id="MobiDB-lite"/>
    </source>
</evidence>
<feature type="region of interest" description="Disordered" evidence="1">
    <location>
        <begin position="1821"/>
        <end position="1846"/>
    </location>
</feature>
<keyword evidence="5" id="KW-1185">Reference proteome</keyword>
<feature type="compositionally biased region" description="Low complexity" evidence="1">
    <location>
        <begin position="408"/>
        <end position="419"/>
    </location>
</feature>
<sequence>MFCILNTKQLLLLVLLLYSLFSKGLKGISPDIYTEPNELAFEVYNPNDTAEKSFFLIQPAIEGSIIAHLGSYNSTHFYKMASINVFLNSHLVFVYKSYNSPLYALCSLENNYLVAHQDTIILCSFRVYIQSFDAHVFSNSSCTIRTVNESECVAKLDLDFVNMQFHANNRESLSLLVKYNATAYQVNRTGQYLNFMERSDITHSLIHQSQILPSVTAIKKMDFEWKYIYEDVSNVSLVHIGIPSVRLNQKFPVRIAVNMSSKTKEFRLGFQFGPSIRFVRPRPSRLWNAKVTPNQYGITVRFRSKKLDTLLKSGGQISDKNLMNVAELIMEYIVEENHSPGSGYNFLSVNNNDAIGVSSGSGSTISMNHFKSDRLDTNDLHGLDSEIFLEGSSDDLDLDFTENAENTNIVNNRNSNNNNADDDKNSYSSLTNQPFIQVKLIHFMRQSNSSKIIPQSSANNLINLDVPSLLMQPNNMHIFVQFEPRDIIEPPWFPAVSTPEPRKLRILGLIPWPKETPLDGDKFYSFPFSTPPIGKIVDLTRSVFCRPSTSIGLGDSRPDVITSSSPTCSISMRQAPEEIENIGAFPNDGFLRDLKLNILNKAAGGLGMRFGWVDQLVLALPSSVEQNYHIPIAPSIYGSISLDAFWPWRDWRGPTVRRWMLEGFQIHATRTVLRKIVSWKIPHTSASSINYGAPSRVTENESIHGLDRYEQTLITVTARIYTMKPGTGQRIYLGSSFSDKQYSSSAYSMPPHFNQFHAHEDGSSEMRFDITRLLPLWSLVVKSVRSSHPSSEINEEAGGGGAAYLHRDAFSGRPYLIGRFPGKVELNLVATLGDIQPLSTLSIEVVDLRSPQDQPKSVYADNPDIVALKAECVDPHLELSGNLIPAAASNNHIYNSQDIYDKVRSHLPADEPPITRIQDKSLPNPHRLNINLIGRSPNVVNLVTAAASSTIRHPQSFKFKVIQKDQNPVRIMDTMGPLVSSAVCPIHLLVINLILSDGSTISAHTIPKNQIRISSYGTQYVWDPAVPIRPNTEDGEQRVNITVPINSLIIWPAKITDKGDTTHHALPLAIMDDVFVYIRKSGMVQDPGNPQNPAIWFTSAKNDKISEKILHPDNHGKDSSAVSSSAGSWLQFSTLLTLSNADNSMKSNNHKNQYSQAVPLVTYMLVSVGCLALILLMITCSVILFLRKKHLSHPKTENKSQFNLLSNYEGRFNERSNHFDSDEQNYIEDKIISGRLTASHMTSSTGEQSKQLNVTPTYCNKNSGQALIVGGSGASSSPHCIEGRTQLVSGRSCSSMGSMNSGTFINTNIKHSMIVDTTVNPYFICSESSSSGRLQHASQHSCSTNLSPINTPGLISYQTDYNNSVPQGNWNTPTTNLLVHPNHQRQSSYSNTGNTDKCLLWPMGHHVGGQPCNGDYTSGLGSVGTAEGCSDEGVASGIEVNSLSQELNNNTSGGITHFPGSMRCKFSSNTHSQRHTPNGYCSAHESLGGRINSNGNNVSINHSRDASIKCKHTMTSTTIDDNNGVCVGGGSLSGTSSGADISEYRQTRGQFDSRCQTKNKLNSQPSNTGYIVSSQTDGGIDSNCSQRLTNVSKISDFIGERSPKSNCKINQMFESFIHDSPQITFTADAGDDFQRKMLSGENNIVANTMCTNAKDSMINKSKSTYGSNNQNLHSTVNPIGEDYDGFAVHVPPMMLLNNRINSTTLTKPLTNSPLLLNRPYDIDEYNSYERKQTSLGYKRSDSFGMATHRIQSDQEGCMQNDDLAQKITFNSDYCSLSNNDKQSIFLQDSMVGGAIDEMIGDSSDVTDDVGFPQKLNDKIIEKSENHSNRSNSDGLSYLHNIPPPEV</sequence>
<keyword evidence="2" id="KW-1133">Transmembrane helix</keyword>
<keyword evidence="2" id="KW-0472">Membrane</keyword>
<proteinExistence type="predicted"/>
<protein>
    <recommendedName>
        <fullName evidence="4">DUF5735 domain-containing protein</fullName>
    </recommendedName>
</protein>
<accession>A0AA85JP50</accession>
<dbReference type="Pfam" id="PF19006">
    <property type="entry name" value="DUF5735"/>
    <property type="match status" value="1"/>
</dbReference>
<dbReference type="WBParaSite" id="TREG1_48220.1">
    <property type="protein sequence ID" value="TREG1_48220.1"/>
    <property type="gene ID" value="TREG1_48220"/>
</dbReference>
<reference evidence="5" key="1">
    <citation type="submission" date="2022-06" db="EMBL/GenBank/DDBJ databases">
        <authorList>
            <person name="Berger JAMES D."/>
            <person name="Berger JAMES D."/>
        </authorList>
    </citation>
    <scope>NUCLEOTIDE SEQUENCE [LARGE SCALE GENOMIC DNA]</scope>
</reference>
<dbReference type="InterPro" id="IPR043793">
    <property type="entry name" value="DUF5735"/>
</dbReference>
<evidence type="ECO:0000256" key="2">
    <source>
        <dbReference type="SAM" id="Phobius"/>
    </source>
</evidence>
<dbReference type="Proteomes" id="UP000050795">
    <property type="component" value="Unassembled WGS sequence"/>
</dbReference>
<feature type="domain" description="DUF5735" evidence="4">
    <location>
        <begin position="51"/>
        <end position="187"/>
    </location>
</feature>
<feature type="chain" id="PRO_5041644476" description="DUF5735 domain-containing protein" evidence="3">
    <location>
        <begin position="28"/>
        <end position="1846"/>
    </location>
</feature>
<keyword evidence="3" id="KW-0732">Signal</keyword>
<evidence type="ECO:0000313" key="6">
    <source>
        <dbReference type="WBParaSite" id="TREG1_48220.1"/>
    </source>
</evidence>
<keyword evidence="2" id="KW-0812">Transmembrane</keyword>